<dbReference type="RefSeq" id="YP_009612084.1">
    <property type="nucleotide sequence ID" value="NC_042013.1"/>
</dbReference>
<name>A0A2L0V061_9CAUD</name>
<sequence length="46" mass="5331">MKLEECVGKTIVEVEKYERMILIKFDDGSEMVISANGTEDHWVEVE</sequence>
<reference evidence="1 2" key="1">
    <citation type="submission" date="2017-06" db="EMBL/GenBank/DDBJ databases">
        <authorList>
            <person name="Kim H.J."/>
            <person name="Triplett B.A."/>
        </authorList>
    </citation>
    <scope>NUCLEOTIDE SEQUENCE [LARGE SCALE GENOMIC DNA]</scope>
</reference>
<evidence type="ECO:0000313" key="2">
    <source>
        <dbReference type="Proteomes" id="UP000223025"/>
    </source>
</evidence>
<proteinExistence type="predicted"/>
<organism evidence="1 2">
    <name type="scientific">Agrobacterium phage Atu_ph07</name>
    <dbReference type="NCBI Taxonomy" id="2024264"/>
    <lineage>
        <taxon>Viruses</taxon>
        <taxon>Duplodnaviria</taxon>
        <taxon>Heunggongvirae</taxon>
        <taxon>Uroviricota</taxon>
        <taxon>Caudoviricetes</taxon>
        <taxon>Polybotosvirus</taxon>
        <taxon>Polybotosvirus Atuph07</taxon>
    </lineage>
</organism>
<evidence type="ECO:0000313" key="1">
    <source>
        <dbReference type="EMBL" id="AUZ95178.1"/>
    </source>
</evidence>
<dbReference type="GeneID" id="40088422"/>
<keyword evidence="2" id="KW-1185">Reference proteome</keyword>
<accession>A0A2L0V061</accession>
<dbReference type="EMBL" id="MF403008">
    <property type="protein sequence ID" value="AUZ95178.1"/>
    <property type="molecule type" value="Genomic_DNA"/>
</dbReference>
<protein>
    <submittedName>
        <fullName evidence="1">Uncharacterized protein</fullName>
    </submittedName>
</protein>
<dbReference type="Proteomes" id="UP000223025">
    <property type="component" value="Segment"/>
</dbReference>
<dbReference type="KEGG" id="vg:40088422"/>